<protein>
    <submittedName>
        <fullName evidence="2">Intron-binding protein aquarius-like</fullName>
    </submittedName>
</protein>
<reference evidence="2 3" key="1">
    <citation type="journal article" date="2018" name="Front. Plant Sci.">
        <title>Red Clover (Trifolium pratense) and Zigzag Clover (T. medium) - A Picture of Genomic Similarities and Differences.</title>
        <authorList>
            <person name="Dluhosova J."/>
            <person name="Istvanek J."/>
            <person name="Nedelnik J."/>
            <person name="Repkova J."/>
        </authorList>
    </citation>
    <scope>NUCLEOTIDE SEQUENCE [LARGE SCALE GENOMIC DNA]</scope>
    <source>
        <strain evidence="3">cv. 10/8</strain>
        <tissue evidence="2">Leaf</tissue>
    </source>
</reference>
<name>A0A392VLI1_9FABA</name>
<feature type="non-terminal residue" evidence="2">
    <location>
        <position position="1"/>
    </location>
</feature>
<comment type="caution">
    <text evidence="2">The sequence shown here is derived from an EMBL/GenBank/DDBJ whole genome shotgun (WGS) entry which is preliminary data.</text>
</comment>
<dbReference type="Proteomes" id="UP000265520">
    <property type="component" value="Unassembled WGS sequence"/>
</dbReference>
<organism evidence="2 3">
    <name type="scientific">Trifolium medium</name>
    <dbReference type="NCBI Taxonomy" id="97028"/>
    <lineage>
        <taxon>Eukaryota</taxon>
        <taxon>Viridiplantae</taxon>
        <taxon>Streptophyta</taxon>
        <taxon>Embryophyta</taxon>
        <taxon>Tracheophyta</taxon>
        <taxon>Spermatophyta</taxon>
        <taxon>Magnoliopsida</taxon>
        <taxon>eudicotyledons</taxon>
        <taxon>Gunneridae</taxon>
        <taxon>Pentapetalae</taxon>
        <taxon>rosids</taxon>
        <taxon>fabids</taxon>
        <taxon>Fabales</taxon>
        <taxon>Fabaceae</taxon>
        <taxon>Papilionoideae</taxon>
        <taxon>50 kb inversion clade</taxon>
        <taxon>NPAAA clade</taxon>
        <taxon>Hologalegina</taxon>
        <taxon>IRL clade</taxon>
        <taxon>Trifolieae</taxon>
        <taxon>Trifolium</taxon>
    </lineage>
</organism>
<feature type="region of interest" description="Disordered" evidence="1">
    <location>
        <begin position="1"/>
        <end position="42"/>
    </location>
</feature>
<dbReference type="AlphaFoldDB" id="A0A392VLI1"/>
<feature type="non-terminal residue" evidence="2">
    <location>
        <position position="42"/>
    </location>
</feature>
<keyword evidence="3" id="KW-1185">Reference proteome</keyword>
<evidence type="ECO:0000313" key="2">
    <source>
        <dbReference type="EMBL" id="MCI87841.1"/>
    </source>
</evidence>
<proteinExistence type="predicted"/>
<evidence type="ECO:0000313" key="3">
    <source>
        <dbReference type="Proteomes" id="UP000265520"/>
    </source>
</evidence>
<evidence type="ECO:0000256" key="1">
    <source>
        <dbReference type="SAM" id="MobiDB-lite"/>
    </source>
</evidence>
<dbReference type="EMBL" id="LXQA011176752">
    <property type="protein sequence ID" value="MCI87841.1"/>
    <property type="molecule type" value="Genomic_DNA"/>
</dbReference>
<sequence>VDTDMPEKDDKPSESSEATNVNNHVAGDIPPERSMEDGTVVE</sequence>
<feature type="compositionally biased region" description="Basic and acidic residues" evidence="1">
    <location>
        <begin position="1"/>
        <end position="14"/>
    </location>
</feature>
<accession>A0A392VLI1</accession>